<sequence length="79" mass="9095">YGIPKHLLDDRISNEKKAKNDFWASILKKPETSSGQAFYTLITLYNIHPAICFFPNFLRVLLLCITITLLNDNNVKINI</sequence>
<organism evidence="1">
    <name type="scientific">Rhizophagus irregularis (strain DAOM 181602 / DAOM 197198 / MUCL 43194)</name>
    <name type="common">Arbuscular mycorrhizal fungus</name>
    <name type="synonym">Glomus intraradices</name>
    <dbReference type="NCBI Taxonomy" id="747089"/>
    <lineage>
        <taxon>Eukaryota</taxon>
        <taxon>Fungi</taxon>
        <taxon>Fungi incertae sedis</taxon>
        <taxon>Mucoromycota</taxon>
        <taxon>Glomeromycotina</taxon>
        <taxon>Glomeromycetes</taxon>
        <taxon>Glomerales</taxon>
        <taxon>Glomeraceae</taxon>
        <taxon>Rhizophagus</taxon>
    </lineage>
</organism>
<dbReference type="EMBL" id="KI278937">
    <property type="protein sequence ID" value="ESA18733.1"/>
    <property type="molecule type" value="Genomic_DNA"/>
</dbReference>
<dbReference type="HOGENOM" id="CLU_2612640_0_0_1"/>
<protein>
    <submittedName>
        <fullName evidence="1">Uncharacterized protein</fullName>
    </submittedName>
</protein>
<feature type="non-terminal residue" evidence="1">
    <location>
        <position position="1"/>
    </location>
</feature>
<proteinExistence type="predicted"/>
<evidence type="ECO:0000313" key="1">
    <source>
        <dbReference type="EMBL" id="ESA18733.1"/>
    </source>
</evidence>
<reference evidence="1" key="1">
    <citation type="submission" date="2013-07" db="EMBL/GenBank/DDBJ databases">
        <title>The genome of an arbuscular mycorrhizal fungus provides insights into the evolution of the oldest plant symbiosis.</title>
        <authorList>
            <consortium name="DOE Joint Genome Institute"/>
            <person name="Tisserant E."/>
            <person name="Malbreil M."/>
            <person name="Kuo A."/>
            <person name="Kohler A."/>
            <person name="Symeonidi A."/>
            <person name="Balestrini R."/>
            <person name="Charron P."/>
            <person name="Duensing N."/>
            <person name="Frei-dit-Frey N."/>
            <person name="Gianinazzi-Pearson V."/>
            <person name="Gilbert B."/>
            <person name="Handa Y."/>
            <person name="Hijri M."/>
            <person name="Kaul R."/>
            <person name="Kawaguchi M."/>
            <person name="Krajinski F."/>
            <person name="Lammers P."/>
            <person name="Lapierre D."/>
            <person name="Masclaux F.G."/>
            <person name="Murat C."/>
            <person name="Morin E."/>
            <person name="Ndikumana S."/>
            <person name="Pagni M."/>
            <person name="Petitpierre D."/>
            <person name="Requena N."/>
            <person name="Rosikiewicz P."/>
            <person name="Riley R."/>
            <person name="Saito K."/>
            <person name="San Clemente H."/>
            <person name="Shapiro H."/>
            <person name="van Tuinen D."/>
            <person name="Becard G."/>
            <person name="Bonfante P."/>
            <person name="Paszkowski U."/>
            <person name="Shachar-Hill Y."/>
            <person name="Young J.P."/>
            <person name="Sanders I.R."/>
            <person name="Henrissat B."/>
            <person name="Rensing S.A."/>
            <person name="Grigoriev I.V."/>
            <person name="Corradi N."/>
            <person name="Roux C."/>
            <person name="Martin F."/>
        </authorList>
    </citation>
    <scope>NUCLEOTIDE SEQUENCE</scope>
    <source>
        <strain evidence="1">DAOM 197198</strain>
    </source>
</reference>
<dbReference type="AlphaFoldDB" id="U9UJI6"/>
<gene>
    <name evidence="1" type="ORF">GLOINDRAFT_20382</name>
</gene>
<name>U9UJI6_RHIID</name>
<accession>U9UJI6</accession>